<proteinExistence type="predicted"/>
<dbReference type="Proteomes" id="UP000663879">
    <property type="component" value="Unassembled WGS sequence"/>
</dbReference>
<dbReference type="AlphaFoldDB" id="A0A813RJL9"/>
<reference evidence="3" key="1">
    <citation type="submission" date="2021-02" db="EMBL/GenBank/DDBJ databases">
        <authorList>
            <person name="Nowell W R."/>
        </authorList>
    </citation>
    <scope>NUCLEOTIDE SEQUENCE</scope>
    <source>
        <strain evidence="3">Ploen Becks lab</strain>
    </source>
</reference>
<keyword evidence="4" id="KW-1185">Reference proteome</keyword>
<feature type="compositionally biased region" description="Basic and acidic residues" evidence="1">
    <location>
        <begin position="751"/>
        <end position="766"/>
    </location>
</feature>
<dbReference type="OrthoDB" id="258495at2759"/>
<comment type="caution">
    <text evidence="3">The sequence shown here is derived from an EMBL/GenBank/DDBJ whole genome shotgun (WGS) entry which is preliminary data.</text>
</comment>
<name>A0A813RJL9_9BILA</name>
<protein>
    <recommendedName>
        <fullName evidence="2">B30.2/SPRY domain-containing protein</fullName>
    </recommendedName>
</protein>
<evidence type="ECO:0000313" key="3">
    <source>
        <dbReference type="EMBL" id="CAF0783348.1"/>
    </source>
</evidence>
<gene>
    <name evidence="3" type="ORF">OXX778_LOCUS5581</name>
</gene>
<sequence length="773" mass="88076">MFRIGGNINLDNSEVVQGQKFRISVGQKKNRISFIQYLKPLSQQHPYFHVTITKLQPDSNVTIGIANDDINDEAIPGNWTNTIGYESMTGKCLSSHRNNANTVGRPVQKGDTFGLLVTHFGLTQSTVVFVLNNEPIATRYHFETDHSLFLPTLTLENGPIEIEIMWPNSVLPNLVPNYESDKQFTWIKPIDDFCKLTDSNLFENLEKQEDLPIQSPIALSRSRPQYKCIQMDVSTDGNGASVGIASCSPLKPTPTCSLLRDYYTWLPKMKLKPGNSIGWGVFYNPEFKNLNEKSEQLILVFVTFNESIIDVLFVLQPEGGFFPLVLMQPWANKVQVDLFSTISNDDTAKLTKFFNTKFGPSLEIYHKDLKDSTIDPDDIRTSDKEIEKIIDKTKTVIKIPKHKSGIHYVQFRKPITPERRFFFVELIKLGASSNFVLGIASSKFMDENYGKLPGQVMDTIGYSSKTGYMYYNGKYNGNMMGHKCSRGDSMALEMEVFEPDMSVAIFQKNFKPVGTRFLTLTDFNEFLPTFAIQNNGDEVEINIYWHTVVSMPPHFNVRNPEDWCYPEGTKFDPKDKSFILPHHYDHSVCLQAPYSLHHKYNHFEIVLCDDFDKNNPPPAIALCTACPFDPPPVSQFKQDYLRFWPTGEAMTAVKKNDRLGWGIFYADEDAPKDEEQLMICFLTINRQVVYLRVLFQPPGGFYPVVIAPPNVYKIKMDFGATRVSTEDFAGDQIKSIILDANKQIDIEKRLISQGKNPREQNDDTKSSKMCTIL</sequence>
<evidence type="ECO:0000259" key="2">
    <source>
        <dbReference type="PROSITE" id="PS50188"/>
    </source>
</evidence>
<dbReference type="PROSITE" id="PS50188">
    <property type="entry name" value="B302_SPRY"/>
    <property type="match status" value="1"/>
</dbReference>
<evidence type="ECO:0000313" key="4">
    <source>
        <dbReference type="Proteomes" id="UP000663879"/>
    </source>
</evidence>
<dbReference type="Gene3D" id="2.60.120.920">
    <property type="match status" value="2"/>
</dbReference>
<feature type="domain" description="B30.2/SPRY" evidence="2">
    <location>
        <begin position="1"/>
        <end position="171"/>
    </location>
</feature>
<organism evidence="3 4">
    <name type="scientific">Brachionus calyciflorus</name>
    <dbReference type="NCBI Taxonomy" id="104777"/>
    <lineage>
        <taxon>Eukaryota</taxon>
        <taxon>Metazoa</taxon>
        <taxon>Spiralia</taxon>
        <taxon>Gnathifera</taxon>
        <taxon>Rotifera</taxon>
        <taxon>Eurotatoria</taxon>
        <taxon>Monogononta</taxon>
        <taxon>Pseudotrocha</taxon>
        <taxon>Ploima</taxon>
        <taxon>Brachionidae</taxon>
        <taxon>Brachionus</taxon>
    </lineage>
</organism>
<dbReference type="EMBL" id="CAJNOC010000617">
    <property type="protein sequence ID" value="CAF0783348.1"/>
    <property type="molecule type" value="Genomic_DNA"/>
</dbReference>
<dbReference type="InterPro" id="IPR001870">
    <property type="entry name" value="B30.2/SPRY"/>
</dbReference>
<dbReference type="InterPro" id="IPR043136">
    <property type="entry name" value="B30.2/SPRY_sf"/>
</dbReference>
<accession>A0A813RJL9</accession>
<feature type="region of interest" description="Disordered" evidence="1">
    <location>
        <begin position="751"/>
        <end position="773"/>
    </location>
</feature>
<evidence type="ECO:0000256" key="1">
    <source>
        <dbReference type="SAM" id="MobiDB-lite"/>
    </source>
</evidence>